<accession>A0A2W2BEU2</accession>
<reference evidence="2 3" key="1">
    <citation type="submission" date="2018-01" db="EMBL/GenBank/DDBJ databases">
        <title>Draft genome sequence of Jiangella sp. GTF31.</title>
        <authorList>
            <person name="Sahin N."/>
            <person name="Ay H."/>
            <person name="Saygin H."/>
        </authorList>
    </citation>
    <scope>NUCLEOTIDE SEQUENCE [LARGE SCALE GENOMIC DNA]</scope>
    <source>
        <strain evidence="2 3">GTF31</strain>
    </source>
</reference>
<gene>
    <name evidence="2" type="ORF">C1I92_08700</name>
</gene>
<dbReference type="Proteomes" id="UP000248764">
    <property type="component" value="Unassembled WGS sequence"/>
</dbReference>
<name>A0A2W2BEU2_9ACTN</name>
<comment type="caution">
    <text evidence="2">The sequence shown here is derived from an EMBL/GenBank/DDBJ whole genome shotgun (WGS) entry which is preliminary data.</text>
</comment>
<evidence type="ECO:0000313" key="2">
    <source>
        <dbReference type="EMBL" id="PZF84492.1"/>
    </source>
</evidence>
<keyword evidence="3" id="KW-1185">Reference proteome</keyword>
<proteinExistence type="predicted"/>
<evidence type="ECO:0000313" key="3">
    <source>
        <dbReference type="Proteomes" id="UP000248764"/>
    </source>
</evidence>
<protein>
    <submittedName>
        <fullName evidence="2">Uncharacterized protein</fullName>
    </submittedName>
</protein>
<feature type="compositionally biased region" description="Basic and acidic residues" evidence="1">
    <location>
        <begin position="33"/>
        <end position="43"/>
    </location>
</feature>
<sequence>MRCEQGSGLHRSRCAPTGADCACLPGSGRVGLRRGDPRGEQRGGRQRGPCRGGGIRRAVLPSPRPAFPRTGPRAGRTAPGPDRSAARAAPHRGARREGRRTLWCGLSH</sequence>
<evidence type="ECO:0000256" key="1">
    <source>
        <dbReference type="SAM" id="MobiDB-lite"/>
    </source>
</evidence>
<organism evidence="2 3">
    <name type="scientific">Jiangella anatolica</name>
    <dbReference type="NCBI Taxonomy" id="2670374"/>
    <lineage>
        <taxon>Bacteria</taxon>
        <taxon>Bacillati</taxon>
        <taxon>Actinomycetota</taxon>
        <taxon>Actinomycetes</taxon>
        <taxon>Jiangellales</taxon>
        <taxon>Jiangellaceae</taxon>
        <taxon>Jiangella</taxon>
    </lineage>
</organism>
<dbReference type="AlphaFoldDB" id="A0A2W2BEU2"/>
<feature type="region of interest" description="Disordered" evidence="1">
    <location>
        <begin position="26"/>
        <end position="108"/>
    </location>
</feature>
<dbReference type="EMBL" id="POTW01000015">
    <property type="protein sequence ID" value="PZF84492.1"/>
    <property type="molecule type" value="Genomic_DNA"/>
</dbReference>